<dbReference type="GO" id="GO:0004713">
    <property type="term" value="F:protein tyrosine kinase activity"/>
    <property type="evidence" value="ECO:0007669"/>
    <property type="project" value="TreeGrafter"/>
</dbReference>
<keyword evidence="15" id="KW-1185">Reference proteome</keyword>
<dbReference type="GO" id="GO:0005351">
    <property type="term" value="F:carbohydrate:proton symporter activity"/>
    <property type="evidence" value="ECO:0007669"/>
    <property type="project" value="InterPro"/>
</dbReference>
<sequence>MLMKVKSAASTMRTRFSAVSLAEIQKHLAKIIILLPMALLLIYLVIFSQPRFMSESKVAIKRSDDLTSSSLNFGLLLGASNPSSAEDALYLKEYINSPDMLKVLDKQLDFHEAFSHSGLDFLNHLAKEETAERFLQYYRDRISIAYDDKTGLLDIQTQGFSPEFALKFNQAVLKESERFINELSHRIARDQLSFAEAEMDKARTRLDASKGELLSYQNSNNVLDPEAQALAASTLVNTLMGQKIQMEADLRNLLTYLRDDAPQVVSAQNAISSLQAQIDAEKGKITAPQGHKLNRMAVDFEEIKSKVAFDTELYKLTLTSIEKTRVEAARKLKVLSVISSPQQPQESTFPNTPYLIACWLLVCCLLFGTLKLLLAVVEDHRD</sequence>
<dbReference type="RefSeq" id="WP_100703516.1">
    <property type="nucleotide sequence ID" value="NZ_MLFP01000001.1"/>
</dbReference>
<keyword evidence="10" id="KW-0625">Polysaccharide transport</keyword>
<evidence type="ECO:0000256" key="2">
    <source>
        <dbReference type="ARBA" id="ARBA00008436"/>
    </source>
</evidence>
<dbReference type="NCBIfam" id="TIGR01010">
    <property type="entry name" value="BexC_CtrB_KpsE"/>
    <property type="match status" value="1"/>
</dbReference>
<evidence type="ECO:0000313" key="15">
    <source>
        <dbReference type="Proteomes" id="UP000232062"/>
    </source>
</evidence>
<keyword evidence="4" id="KW-1003">Cell membrane</keyword>
<proteinExistence type="inferred from homology"/>
<dbReference type="InterPro" id="IPR050445">
    <property type="entry name" value="Bact_polysacc_biosynth/exp"/>
</dbReference>
<dbReference type="PANTHER" id="PTHR32309:SF13">
    <property type="entry name" value="FERRIC ENTEROBACTIN TRANSPORT PROTEIN FEPE"/>
    <property type="match status" value="1"/>
</dbReference>
<evidence type="ECO:0000256" key="7">
    <source>
        <dbReference type="ARBA" id="ARBA00022692"/>
    </source>
</evidence>
<evidence type="ECO:0000256" key="1">
    <source>
        <dbReference type="ARBA" id="ARBA00004429"/>
    </source>
</evidence>
<evidence type="ECO:0000256" key="11">
    <source>
        <dbReference type="ARBA" id="ARBA00023136"/>
    </source>
</evidence>
<reference evidence="14 15" key="1">
    <citation type="submission" date="2017-11" db="EMBL/GenBank/DDBJ databases">
        <title>The genome sequence of Pantoea rodasii DSM 26611.</title>
        <authorList>
            <person name="Gao J."/>
            <person name="Mao X."/>
            <person name="Sun J."/>
        </authorList>
    </citation>
    <scope>NUCLEOTIDE SEQUENCE [LARGE SCALE GENOMIC DNA]</scope>
    <source>
        <strain evidence="14 15">DSM 26611</strain>
    </source>
</reference>
<gene>
    <name evidence="14" type="ORF">PRCB_20940</name>
</gene>
<feature type="coiled-coil region" evidence="12">
    <location>
        <begin position="185"/>
        <end position="212"/>
    </location>
</feature>
<keyword evidence="5" id="KW-0997">Cell inner membrane</keyword>
<protein>
    <submittedName>
        <fullName evidence="14">Capsule biosynthesis protein</fullName>
    </submittedName>
</protein>
<dbReference type="Proteomes" id="UP000232062">
    <property type="component" value="Unassembled WGS sequence"/>
</dbReference>
<dbReference type="GO" id="GO:0015774">
    <property type="term" value="P:polysaccharide transport"/>
    <property type="evidence" value="ECO:0007669"/>
    <property type="project" value="UniProtKB-KW"/>
</dbReference>
<comment type="similarity">
    <text evidence="2">Belongs to the BexC/CtrB/KpsE family.</text>
</comment>
<keyword evidence="6" id="KW-0762">Sugar transport</keyword>
<keyword evidence="9 13" id="KW-1133">Transmembrane helix</keyword>
<name>A0A2M9W847_9GAMM</name>
<keyword evidence="8" id="KW-0972">Capsule biogenesis/degradation</keyword>
<organism evidence="14 15">
    <name type="scientific">Pantoea rodasii</name>
    <dbReference type="NCBI Taxonomy" id="1076549"/>
    <lineage>
        <taxon>Bacteria</taxon>
        <taxon>Pseudomonadati</taxon>
        <taxon>Pseudomonadota</taxon>
        <taxon>Gammaproteobacteria</taxon>
        <taxon>Enterobacterales</taxon>
        <taxon>Erwiniaceae</taxon>
        <taxon>Pantoea</taxon>
    </lineage>
</organism>
<evidence type="ECO:0000256" key="4">
    <source>
        <dbReference type="ARBA" id="ARBA00022475"/>
    </source>
</evidence>
<feature type="transmembrane region" description="Helical" evidence="13">
    <location>
        <begin position="354"/>
        <end position="377"/>
    </location>
</feature>
<dbReference type="EMBL" id="PIQI01000027">
    <property type="protein sequence ID" value="PJZ03716.1"/>
    <property type="molecule type" value="Genomic_DNA"/>
</dbReference>
<evidence type="ECO:0000256" key="9">
    <source>
        <dbReference type="ARBA" id="ARBA00022989"/>
    </source>
</evidence>
<evidence type="ECO:0000256" key="8">
    <source>
        <dbReference type="ARBA" id="ARBA00022903"/>
    </source>
</evidence>
<dbReference type="GO" id="GO:0009276">
    <property type="term" value="C:Gram-negative-bacterium-type cell wall"/>
    <property type="evidence" value="ECO:0007669"/>
    <property type="project" value="InterPro"/>
</dbReference>
<dbReference type="STRING" id="1076549.HA45_01560"/>
<dbReference type="InterPro" id="IPR005705">
    <property type="entry name" value="BexC_CtrB_KpsE_VexD"/>
</dbReference>
<keyword evidence="12" id="KW-0175">Coiled coil</keyword>
<feature type="transmembrane region" description="Helical" evidence="13">
    <location>
        <begin position="28"/>
        <end position="47"/>
    </location>
</feature>
<evidence type="ECO:0000256" key="6">
    <source>
        <dbReference type="ARBA" id="ARBA00022597"/>
    </source>
</evidence>
<comment type="subcellular location">
    <subcellularLocation>
        <location evidence="1">Cell inner membrane</location>
        <topology evidence="1">Multi-pass membrane protein</topology>
    </subcellularLocation>
</comment>
<accession>A0A2M9W847</accession>
<dbReference type="GO" id="GO:0005886">
    <property type="term" value="C:plasma membrane"/>
    <property type="evidence" value="ECO:0007669"/>
    <property type="project" value="UniProtKB-SubCell"/>
</dbReference>
<evidence type="ECO:0000256" key="12">
    <source>
        <dbReference type="SAM" id="Coils"/>
    </source>
</evidence>
<evidence type="ECO:0000256" key="3">
    <source>
        <dbReference type="ARBA" id="ARBA00022448"/>
    </source>
</evidence>
<keyword evidence="3" id="KW-0813">Transport</keyword>
<keyword evidence="11 13" id="KW-0472">Membrane</keyword>
<evidence type="ECO:0000313" key="14">
    <source>
        <dbReference type="EMBL" id="PJZ03716.1"/>
    </source>
</evidence>
<evidence type="ECO:0000256" key="5">
    <source>
        <dbReference type="ARBA" id="ARBA00022519"/>
    </source>
</evidence>
<comment type="caution">
    <text evidence="14">The sequence shown here is derived from an EMBL/GenBank/DDBJ whole genome shotgun (WGS) entry which is preliminary data.</text>
</comment>
<evidence type="ECO:0000256" key="10">
    <source>
        <dbReference type="ARBA" id="ARBA00023047"/>
    </source>
</evidence>
<dbReference type="AlphaFoldDB" id="A0A2M9W847"/>
<dbReference type="OrthoDB" id="5580984at2"/>
<evidence type="ECO:0000256" key="13">
    <source>
        <dbReference type="SAM" id="Phobius"/>
    </source>
</evidence>
<dbReference type="PANTHER" id="PTHR32309">
    <property type="entry name" value="TYROSINE-PROTEIN KINASE"/>
    <property type="match status" value="1"/>
</dbReference>
<keyword evidence="7 13" id="KW-0812">Transmembrane</keyword>